<organism evidence="1 2">
    <name type="scientific">Catenovulum adriaticum</name>
    <dbReference type="NCBI Taxonomy" id="2984846"/>
    <lineage>
        <taxon>Bacteria</taxon>
        <taxon>Pseudomonadati</taxon>
        <taxon>Pseudomonadota</taxon>
        <taxon>Gammaproteobacteria</taxon>
        <taxon>Alteromonadales</taxon>
        <taxon>Alteromonadaceae</taxon>
        <taxon>Catenovulum</taxon>
    </lineage>
</organism>
<evidence type="ECO:0000313" key="1">
    <source>
        <dbReference type="EMBL" id="WAJ69652.1"/>
    </source>
</evidence>
<protein>
    <recommendedName>
        <fullName evidence="3">DUF721 domain-containing protein</fullName>
    </recommendedName>
</protein>
<dbReference type="Proteomes" id="UP001163726">
    <property type="component" value="Chromosome"/>
</dbReference>
<proteinExistence type="predicted"/>
<keyword evidence="2" id="KW-1185">Reference proteome</keyword>
<gene>
    <name evidence="1" type="ORF">OLW01_10870</name>
</gene>
<dbReference type="EMBL" id="CP109965">
    <property type="protein sequence ID" value="WAJ69652.1"/>
    <property type="molecule type" value="Genomic_DNA"/>
</dbReference>
<reference evidence="1" key="1">
    <citation type="submission" date="2022-10" db="EMBL/GenBank/DDBJ databases">
        <title>Catenovulum adriacola sp. nov. isolated in the Harbour of Susak.</title>
        <authorList>
            <person name="Schoch T."/>
            <person name="Reich S.J."/>
            <person name="Stoeferle S."/>
            <person name="Flaiz M."/>
            <person name="Kazda M."/>
            <person name="Riedel C.U."/>
            <person name="Duerre P."/>
        </authorList>
    </citation>
    <scope>NUCLEOTIDE SEQUENCE</scope>
    <source>
        <strain evidence="1">TS8</strain>
    </source>
</reference>
<name>A0ABY7AJA3_9ALTE</name>
<accession>A0ABY7AJA3</accession>
<dbReference type="RefSeq" id="WP_268073936.1">
    <property type="nucleotide sequence ID" value="NZ_CP109965.1"/>
</dbReference>
<sequence>MRPRPKTVQQILTKKWPNKQPKTSTAEYTSQMEQELALYLPEKLQSIVKIKQFDKGMLTLSIPNASFQMQFNAIRSQLMSKLRISNPNIISIKCVVEPSRQSSSDTQNNKYSQSDKVTAKTLSPSAKANLNAILPDLPDEIQAALNRLMK</sequence>
<evidence type="ECO:0008006" key="3">
    <source>
        <dbReference type="Google" id="ProtNLM"/>
    </source>
</evidence>
<evidence type="ECO:0000313" key="2">
    <source>
        <dbReference type="Proteomes" id="UP001163726"/>
    </source>
</evidence>